<evidence type="ECO:0000313" key="9">
    <source>
        <dbReference type="EMBL" id="WPJ98032.1"/>
    </source>
</evidence>
<keyword evidence="5 8" id="KW-1133">Transmembrane helix</keyword>
<dbReference type="Gene3D" id="3.30.420.270">
    <property type="match status" value="1"/>
</dbReference>
<evidence type="ECO:0000256" key="3">
    <source>
        <dbReference type="ARBA" id="ARBA00022475"/>
    </source>
</evidence>
<dbReference type="InterPro" id="IPR003400">
    <property type="entry name" value="ExbD"/>
</dbReference>
<name>A0ABZ0RT41_9BACT</name>
<accession>A0ABZ0RT41</accession>
<gene>
    <name evidence="9" type="ORF">SH580_09995</name>
</gene>
<keyword evidence="6 8" id="KW-0472">Membrane</keyword>
<evidence type="ECO:0000256" key="1">
    <source>
        <dbReference type="ARBA" id="ARBA00004162"/>
    </source>
</evidence>
<comment type="similarity">
    <text evidence="2 7">Belongs to the ExbD/TolR family.</text>
</comment>
<protein>
    <submittedName>
        <fullName evidence="9">Biopolymer transporter ExbD</fullName>
    </submittedName>
</protein>
<keyword evidence="10" id="KW-1185">Reference proteome</keyword>
<evidence type="ECO:0000256" key="6">
    <source>
        <dbReference type="ARBA" id="ARBA00023136"/>
    </source>
</evidence>
<proteinExistence type="inferred from homology"/>
<evidence type="ECO:0000256" key="8">
    <source>
        <dbReference type="SAM" id="Phobius"/>
    </source>
</evidence>
<evidence type="ECO:0000256" key="2">
    <source>
        <dbReference type="ARBA" id="ARBA00005811"/>
    </source>
</evidence>
<reference evidence="9 10" key="1">
    <citation type="submission" date="2023-11" db="EMBL/GenBank/DDBJ databases">
        <title>Coraliomargarita sp. nov., isolated from marine algae.</title>
        <authorList>
            <person name="Lee J.K."/>
            <person name="Baek J.H."/>
            <person name="Kim J.M."/>
            <person name="Choi D.G."/>
            <person name="Jeon C.O."/>
        </authorList>
    </citation>
    <scope>NUCLEOTIDE SEQUENCE [LARGE SCALE GENOMIC DNA]</scope>
    <source>
        <strain evidence="9 10">J2-16</strain>
    </source>
</reference>
<evidence type="ECO:0000256" key="5">
    <source>
        <dbReference type="ARBA" id="ARBA00022989"/>
    </source>
</evidence>
<dbReference type="PANTHER" id="PTHR30558:SF3">
    <property type="entry name" value="BIOPOLYMER TRANSPORT PROTEIN EXBD-RELATED"/>
    <property type="match status" value="1"/>
</dbReference>
<dbReference type="RefSeq" id="WP_319834842.1">
    <property type="nucleotide sequence ID" value="NZ_CP138858.1"/>
</dbReference>
<comment type="subcellular location">
    <subcellularLocation>
        <location evidence="1">Cell membrane</location>
        <topology evidence="1">Single-pass membrane protein</topology>
    </subcellularLocation>
    <subcellularLocation>
        <location evidence="7">Cell membrane</location>
        <topology evidence="7">Single-pass type II membrane protein</topology>
    </subcellularLocation>
</comment>
<keyword evidence="4 7" id="KW-0812">Transmembrane</keyword>
<dbReference type="EMBL" id="CP138858">
    <property type="protein sequence ID" value="WPJ98032.1"/>
    <property type="molecule type" value="Genomic_DNA"/>
</dbReference>
<keyword evidence="7" id="KW-0653">Protein transport</keyword>
<dbReference type="PANTHER" id="PTHR30558">
    <property type="entry name" value="EXBD MEMBRANE COMPONENT OF PMF-DRIVEN MACROMOLECULE IMPORT SYSTEM"/>
    <property type="match status" value="1"/>
</dbReference>
<dbReference type="Proteomes" id="UP001324993">
    <property type="component" value="Chromosome"/>
</dbReference>
<feature type="transmembrane region" description="Helical" evidence="8">
    <location>
        <begin position="15"/>
        <end position="35"/>
    </location>
</feature>
<sequence length="136" mass="14869">MKPRPIEETSETPDLTPMIDIVFLLIVFFMTVANMQVQQMVPIRVPIAENASIPDERGMRTTITLKSDGSLFFGAQSILIEDLAGLVTQAKLGSPQLKVYVRADAQVPFKEVRKVFAAAAAGGVPNVIFATYQSDK</sequence>
<evidence type="ECO:0000256" key="4">
    <source>
        <dbReference type="ARBA" id="ARBA00022692"/>
    </source>
</evidence>
<evidence type="ECO:0000313" key="10">
    <source>
        <dbReference type="Proteomes" id="UP001324993"/>
    </source>
</evidence>
<keyword evidence="7" id="KW-0813">Transport</keyword>
<evidence type="ECO:0000256" key="7">
    <source>
        <dbReference type="RuleBase" id="RU003879"/>
    </source>
</evidence>
<organism evidence="9 10">
    <name type="scientific">Coraliomargarita algicola</name>
    <dbReference type="NCBI Taxonomy" id="3092156"/>
    <lineage>
        <taxon>Bacteria</taxon>
        <taxon>Pseudomonadati</taxon>
        <taxon>Verrucomicrobiota</taxon>
        <taxon>Opitutia</taxon>
        <taxon>Puniceicoccales</taxon>
        <taxon>Coraliomargaritaceae</taxon>
        <taxon>Coraliomargarita</taxon>
    </lineage>
</organism>
<dbReference type="Pfam" id="PF02472">
    <property type="entry name" value="ExbD"/>
    <property type="match status" value="1"/>
</dbReference>
<keyword evidence="3" id="KW-1003">Cell membrane</keyword>